<feature type="region of interest" description="Disordered" evidence="6">
    <location>
        <begin position="38"/>
        <end position="75"/>
    </location>
</feature>
<feature type="domain" description="HTH myb-type" evidence="8">
    <location>
        <begin position="423"/>
        <end position="471"/>
    </location>
</feature>
<keyword evidence="10" id="KW-1185">Reference proteome</keyword>
<reference evidence="9 10" key="1">
    <citation type="journal article" date="2021" name="BMC Biol.">
        <title>Horizontally acquired antibacterial genes associated with adaptive radiation of ladybird beetles.</title>
        <authorList>
            <person name="Li H.S."/>
            <person name="Tang X.F."/>
            <person name="Huang Y.H."/>
            <person name="Xu Z.Y."/>
            <person name="Chen M.L."/>
            <person name="Du X.Y."/>
            <person name="Qiu B.Y."/>
            <person name="Chen P.T."/>
            <person name="Zhang W."/>
            <person name="Slipinski A."/>
            <person name="Escalona H.E."/>
            <person name="Waterhouse R.M."/>
            <person name="Zwick A."/>
            <person name="Pang H."/>
        </authorList>
    </citation>
    <scope>NUCLEOTIDE SEQUENCE [LARGE SCALE GENOMIC DNA]</scope>
    <source>
        <strain evidence="9">SYSU2018</strain>
    </source>
</reference>
<dbReference type="Proteomes" id="UP001516400">
    <property type="component" value="Unassembled WGS sequence"/>
</dbReference>
<dbReference type="InterPro" id="IPR009057">
    <property type="entry name" value="Homeodomain-like_sf"/>
</dbReference>
<dbReference type="PANTHER" id="PTHR46621:SF1">
    <property type="entry name" value="SNRNA-ACTIVATING PROTEIN COMPLEX SUBUNIT 4"/>
    <property type="match status" value="1"/>
</dbReference>
<evidence type="ECO:0000313" key="10">
    <source>
        <dbReference type="Proteomes" id="UP001516400"/>
    </source>
</evidence>
<dbReference type="GO" id="GO:0005634">
    <property type="term" value="C:nucleus"/>
    <property type="evidence" value="ECO:0007669"/>
    <property type="project" value="UniProtKB-SubCell"/>
</dbReference>
<protein>
    <recommendedName>
        <fullName evidence="11">snRNA-activating protein complex subunit 4</fullName>
    </recommendedName>
</protein>
<name>A0ABD2P226_9CUCU</name>
<dbReference type="SMART" id="SM00717">
    <property type="entry name" value="SANT"/>
    <property type="match status" value="5"/>
</dbReference>
<dbReference type="Pfam" id="PF13921">
    <property type="entry name" value="Myb_DNA-bind_6"/>
    <property type="match status" value="2"/>
</dbReference>
<sequence>MDIESEDESEKTFTNLTNVPIEPSLNYQLQFEQFVVAEKSDDESDSEDQGDSDQSSNDDEQEEREMEESFSAETEDLLRDLDISTSFQECTLKSEEVTIIENCHNTELKSLLVMNRSKYFMLMQLYKKIKDLLLDCRHNIECLSKSIHQKESVDNQAMVLTRLAAPYFKTKTKMFSSNPNKDTLERKQNGELSIYHNIMTPKWSRNECENLVSAVKLTYNHNKQKTLLRKISGLKYKIEIEDDSISGGIVEEIKILETEQNEVEQLGSEDVPPLGSDDYIDWEHIASEYLNGKHTALECRAFWHIYLHPEINKSNWIEEENTKIKELAKKYNQQDWDRIALELNTNRSGFSVCLHYLSALCEQGSKLRFTKEEDDLILYHVEKMRVGSYIPWNAIESYFPNRIRNQLVHRYKYFLKYNNHEQGVFSDAEDILISILVDRYGNNYSKFAHHLPHRSYMQIKNRYDNHLRISAIKGTFTVEEDEKLLKFMSSKRYMRLGSLCNEMNRTRPQLRQRYKTLKQFFDKNPGATISNAPRRTVRNDESARRYEFVKYMADLYKYEYDVPTLQDIEKRLGVTPPKVIQEKMGIISRKNMKRARNNPTYNVDLLLTNFFSHSYKLKQKPIDTTIHKIQDATETVFDILMKWKVNLEIPEDLQKATT</sequence>
<feature type="domain" description="Myb-like" evidence="7">
    <location>
        <begin position="366"/>
        <end position="415"/>
    </location>
</feature>
<keyword evidence="2" id="KW-0805">Transcription regulation</keyword>
<dbReference type="AlphaFoldDB" id="A0ABD2P226"/>
<dbReference type="EMBL" id="JABFTP020000165">
    <property type="protein sequence ID" value="KAL3284939.1"/>
    <property type="molecule type" value="Genomic_DNA"/>
</dbReference>
<evidence type="ECO:0000256" key="1">
    <source>
        <dbReference type="ARBA" id="ARBA00004123"/>
    </source>
</evidence>
<feature type="domain" description="Myb-like" evidence="7">
    <location>
        <begin position="417"/>
        <end position="467"/>
    </location>
</feature>
<comment type="caution">
    <text evidence="9">The sequence shown here is derived from an EMBL/GenBank/DDBJ whole genome shotgun (WGS) entry which is preliminary data.</text>
</comment>
<evidence type="ECO:0008006" key="11">
    <source>
        <dbReference type="Google" id="ProtNLM"/>
    </source>
</evidence>
<feature type="compositionally biased region" description="Acidic residues" evidence="6">
    <location>
        <begin position="40"/>
        <end position="75"/>
    </location>
</feature>
<feature type="domain" description="Myb-like" evidence="7">
    <location>
        <begin position="308"/>
        <end position="360"/>
    </location>
</feature>
<evidence type="ECO:0000256" key="6">
    <source>
        <dbReference type="SAM" id="MobiDB-lite"/>
    </source>
</evidence>
<proteinExistence type="predicted"/>
<keyword evidence="3" id="KW-0238">DNA-binding</keyword>
<evidence type="ECO:0000256" key="3">
    <source>
        <dbReference type="ARBA" id="ARBA00023125"/>
    </source>
</evidence>
<dbReference type="InterPro" id="IPR017930">
    <property type="entry name" value="Myb_dom"/>
</dbReference>
<evidence type="ECO:0000313" key="9">
    <source>
        <dbReference type="EMBL" id="KAL3284939.1"/>
    </source>
</evidence>
<evidence type="ECO:0000256" key="5">
    <source>
        <dbReference type="ARBA" id="ARBA00023242"/>
    </source>
</evidence>
<dbReference type="InterPro" id="IPR001005">
    <property type="entry name" value="SANT/Myb"/>
</dbReference>
<evidence type="ECO:0000256" key="4">
    <source>
        <dbReference type="ARBA" id="ARBA00023163"/>
    </source>
</evidence>
<comment type="subcellular location">
    <subcellularLocation>
        <location evidence="1">Nucleus</location>
    </subcellularLocation>
</comment>
<evidence type="ECO:0000259" key="8">
    <source>
        <dbReference type="PROSITE" id="PS51294"/>
    </source>
</evidence>
<dbReference type="CDD" id="cd00167">
    <property type="entry name" value="SANT"/>
    <property type="match status" value="2"/>
</dbReference>
<organism evidence="9 10">
    <name type="scientific">Cryptolaemus montrouzieri</name>
    <dbReference type="NCBI Taxonomy" id="559131"/>
    <lineage>
        <taxon>Eukaryota</taxon>
        <taxon>Metazoa</taxon>
        <taxon>Ecdysozoa</taxon>
        <taxon>Arthropoda</taxon>
        <taxon>Hexapoda</taxon>
        <taxon>Insecta</taxon>
        <taxon>Pterygota</taxon>
        <taxon>Neoptera</taxon>
        <taxon>Endopterygota</taxon>
        <taxon>Coleoptera</taxon>
        <taxon>Polyphaga</taxon>
        <taxon>Cucujiformia</taxon>
        <taxon>Coccinelloidea</taxon>
        <taxon>Coccinellidae</taxon>
        <taxon>Scymninae</taxon>
        <taxon>Scymnini</taxon>
        <taxon>Cryptolaemus</taxon>
    </lineage>
</organism>
<gene>
    <name evidence="9" type="ORF">HHI36_019071</name>
</gene>
<evidence type="ECO:0000256" key="2">
    <source>
        <dbReference type="ARBA" id="ARBA00023015"/>
    </source>
</evidence>
<dbReference type="Gene3D" id="1.10.10.60">
    <property type="entry name" value="Homeodomain-like"/>
    <property type="match status" value="3"/>
</dbReference>
<dbReference type="SUPFAM" id="SSF46689">
    <property type="entry name" value="Homeodomain-like"/>
    <property type="match status" value="2"/>
</dbReference>
<dbReference type="InterPro" id="IPR051575">
    <property type="entry name" value="Myb-like_DNA-bd"/>
</dbReference>
<dbReference type="PROSITE" id="PS51294">
    <property type="entry name" value="HTH_MYB"/>
    <property type="match status" value="1"/>
</dbReference>
<dbReference type="PANTHER" id="PTHR46621">
    <property type="entry name" value="SNRNA-ACTIVATING PROTEIN COMPLEX SUBUNIT 4"/>
    <property type="match status" value="1"/>
</dbReference>
<dbReference type="GO" id="GO:0003677">
    <property type="term" value="F:DNA binding"/>
    <property type="evidence" value="ECO:0007669"/>
    <property type="project" value="UniProtKB-KW"/>
</dbReference>
<accession>A0ABD2P226</accession>
<dbReference type="Pfam" id="PF00249">
    <property type="entry name" value="Myb_DNA-binding"/>
    <property type="match status" value="1"/>
</dbReference>
<keyword evidence="5" id="KW-0539">Nucleus</keyword>
<dbReference type="PROSITE" id="PS50090">
    <property type="entry name" value="MYB_LIKE"/>
    <property type="match status" value="3"/>
</dbReference>
<evidence type="ECO:0000259" key="7">
    <source>
        <dbReference type="PROSITE" id="PS50090"/>
    </source>
</evidence>
<keyword evidence="4" id="KW-0804">Transcription</keyword>